<dbReference type="SUPFAM" id="SSF50475">
    <property type="entry name" value="FMN-binding split barrel"/>
    <property type="match status" value="1"/>
</dbReference>
<dbReference type="PANTHER" id="PTHR42815">
    <property type="entry name" value="FAD-BINDING, PUTATIVE (AFU_ORTHOLOGUE AFUA_6G07600)-RELATED"/>
    <property type="match status" value="1"/>
</dbReference>
<accession>A0A1H7M5W6</accession>
<dbReference type="InterPro" id="IPR012349">
    <property type="entry name" value="Split_barrel_FMN-bd"/>
</dbReference>
<dbReference type="Proteomes" id="UP000199582">
    <property type="component" value="Unassembled WGS sequence"/>
</dbReference>
<dbReference type="InterPro" id="IPR011576">
    <property type="entry name" value="Pyridox_Oxase_N"/>
</dbReference>
<evidence type="ECO:0000259" key="1">
    <source>
        <dbReference type="Pfam" id="PF01243"/>
    </source>
</evidence>
<protein>
    <recommendedName>
        <fullName evidence="1">Pyridoxamine 5'-phosphate oxidase N-terminal domain-containing protein</fullName>
    </recommendedName>
</protein>
<sequence>MALSAPYHDGEIAIQERYGDRPRALGLTRALFDAIPAGSMSFLREQQICVLGAAAGDGAIWATTLFGAPGFMEPSDDGKRLHVSLAGNRVMTLGDPVLSLLRDGAPVGSLQIDLTRRTRLRVNGLAREVSDDGFVIEVERAYPNCPKYIQRRAAEPQPAPATPAQYSHGTTLTSDHLALIASADTFFIASSHPEGPVDASHRGGAPGFVELHGSVLRFADYVGNAMYNTLGNLHLNPRAGLSFVDFDRGLQLHLTGTARLDLQQPGAGRRSTGRWVEFSPTAWVTGPIGTTSRWVFQEASPFNP</sequence>
<proteinExistence type="predicted"/>
<dbReference type="RefSeq" id="WP_093033905.1">
    <property type="nucleotide sequence ID" value="NZ_FOAG01000003.1"/>
</dbReference>
<keyword evidence="3" id="KW-1185">Reference proteome</keyword>
<gene>
    <name evidence="2" type="ORF">SAMN05443999_103213</name>
</gene>
<dbReference type="OrthoDB" id="9786134at2"/>
<dbReference type="AlphaFoldDB" id="A0A1H7M5W6"/>
<dbReference type="Pfam" id="PF01243">
    <property type="entry name" value="PNPOx_N"/>
    <property type="match status" value="1"/>
</dbReference>
<reference evidence="2 3" key="1">
    <citation type="submission" date="2016-10" db="EMBL/GenBank/DDBJ databases">
        <authorList>
            <person name="de Groot N.N."/>
        </authorList>
    </citation>
    <scope>NUCLEOTIDE SEQUENCE [LARGE SCALE GENOMIC DNA]</scope>
    <source>
        <strain evidence="2 3">DSM 100674</strain>
    </source>
</reference>
<evidence type="ECO:0000313" key="3">
    <source>
        <dbReference type="Proteomes" id="UP000199582"/>
    </source>
</evidence>
<feature type="domain" description="Pyridoxamine 5'-phosphate oxidase N-terminal" evidence="1">
    <location>
        <begin position="174"/>
        <end position="260"/>
    </location>
</feature>
<organism evidence="2 3">
    <name type="scientific">Roseovarius azorensis</name>
    <dbReference type="NCBI Taxonomy" id="1287727"/>
    <lineage>
        <taxon>Bacteria</taxon>
        <taxon>Pseudomonadati</taxon>
        <taxon>Pseudomonadota</taxon>
        <taxon>Alphaproteobacteria</taxon>
        <taxon>Rhodobacterales</taxon>
        <taxon>Roseobacteraceae</taxon>
        <taxon>Roseovarius</taxon>
    </lineage>
</organism>
<dbReference type="STRING" id="1287727.SAMN05443999_103213"/>
<name>A0A1H7M5W6_9RHOB</name>
<evidence type="ECO:0000313" key="2">
    <source>
        <dbReference type="EMBL" id="SEL06583.1"/>
    </source>
</evidence>
<dbReference type="PANTHER" id="PTHR42815:SF2">
    <property type="entry name" value="FAD-BINDING, PUTATIVE (AFU_ORTHOLOGUE AFUA_6G07600)-RELATED"/>
    <property type="match status" value="1"/>
</dbReference>
<dbReference type="EMBL" id="FOAG01000003">
    <property type="protein sequence ID" value="SEL06583.1"/>
    <property type="molecule type" value="Genomic_DNA"/>
</dbReference>
<dbReference type="Gene3D" id="2.30.110.10">
    <property type="entry name" value="Electron Transport, Fmn-binding Protein, Chain A"/>
    <property type="match status" value="1"/>
</dbReference>